<reference evidence="1" key="1">
    <citation type="submission" date="2018-05" db="EMBL/GenBank/DDBJ databases">
        <authorList>
            <person name="Lanie J.A."/>
            <person name="Ng W.-L."/>
            <person name="Kazmierczak K.M."/>
            <person name="Andrzejewski T.M."/>
            <person name="Davidsen T.M."/>
            <person name="Wayne K.J."/>
            <person name="Tettelin H."/>
            <person name="Glass J.I."/>
            <person name="Rusch D."/>
            <person name="Podicherti R."/>
            <person name="Tsui H.-C.T."/>
            <person name="Winkler M.E."/>
        </authorList>
    </citation>
    <scope>NUCLEOTIDE SEQUENCE</scope>
</reference>
<dbReference type="AlphaFoldDB" id="A0A381NSH3"/>
<sequence>MRFSTVILFIIGVVNLKGDLSHGRMSIIPEYDQNNVTILFSGHRADDTQKTAFLFTVPLDVDSVSLIKSNADGELDFVLIPTRLIKDLKWVEVAPDLNEFAFMINSTNFPKPGNRHFEYYLSFSEMIGEFNFEIQEPLPAENFKYSGFQGEKTQDAHGQTNHSIQWKNILEN</sequence>
<name>A0A381NSH3_9ZZZZ</name>
<dbReference type="EMBL" id="UINC01000565">
    <property type="protein sequence ID" value="SUZ57555.1"/>
    <property type="molecule type" value="Genomic_DNA"/>
</dbReference>
<proteinExistence type="predicted"/>
<protein>
    <submittedName>
        <fullName evidence="1">Uncharacterized protein</fullName>
    </submittedName>
</protein>
<evidence type="ECO:0000313" key="1">
    <source>
        <dbReference type="EMBL" id="SUZ57555.1"/>
    </source>
</evidence>
<feature type="non-terminal residue" evidence="1">
    <location>
        <position position="172"/>
    </location>
</feature>
<gene>
    <name evidence="1" type="ORF">METZ01_LOCUS10409</name>
</gene>
<accession>A0A381NSH3</accession>
<feature type="non-terminal residue" evidence="1">
    <location>
        <position position="1"/>
    </location>
</feature>
<organism evidence="1">
    <name type="scientific">marine metagenome</name>
    <dbReference type="NCBI Taxonomy" id="408172"/>
    <lineage>
        <taxon>unclassified sequences</taxon>
        <taxon>metagenomes</taxon>
        <taxon>ecological metagenomes</taxon>
    </lineage>
</organism>